<dbReference type="SUPFAM" id="SSF50630">
    <property type="entry name" value="Acid proteases"/>
    <property type="match status" value="1"/>
</dbReference>
<evidence type="ECO:0000259" key="6">
    <source>
        <dbReference type="PROSITE" id="PS51767"/>
    </source>
</evidence>
<dbReference type="PROSITE" id="PS00141">
    <property type="entry name" value="ASP_PROTEASE"/>
    <property type="match status" value="1"/>
</dbReference>
<name>A0AAN6GVT5_9BASI</name>
<evidence type="ECO:0000256" key="1">
    <source>
        <dbReference type="ARBA" id="ARBA00007447"/>
    </source>
</evidence>
<dbReference type="InterPro" id="IPR001969">
    <property type="entry name" value="Aspartic_peptidase_AS"/>
</dbReference>
<dbReference type="CDD" id="cd05471">
    <property type="entry name" value="pepsin_like"/>
    <property type="match status" value="1"/>
</dbReference>
<protein>
    <recommendedName>
        <fullName evidence="6">Peptidase A1 domain-containing protein</fullName>
    </recommendedName>
</protein>
<dbReference type="InterPro" id="IPR033121">
    <property type="entry name" value="PEPTIDASE_A1"/>
</dbReference>
<dbReference type="Gene3D" id="2.40.70.10">
    <property type="entry name" value="Acid Proteases"/>
    <property type="match status" value="2"/>
</dbReference>
<dbReference type="InterPro" id="IPR021109">
    <property type="entry name" value="Peptidase_aspartic_dom_sf"/>
</dbReference>
<keyword evidence="8" id="KW-1185">Reference proteome</keyword>
<dbReference type="InterPro" id="IPR001461">
    <property type="entry name" value="Aspartic_peptidase_A1"/>
</dbReference>
<keyword evidence="2 4" id="KW-0064">Aspartyl protease</keyword>
<feature type="signal peptide" evidence="5">
    <location>
        <begin position="1"/>
        <end position="28"/>
    </location>
</feature>
<reference evidence="7" key="1">
    <citation type="journal article" date="2023" name="PhytoFront">
        <title>Draft Genome Resources of Seven Strains of Tilletia horrida, Causal Agent of Kernel Smut of Rice.</title>
        <authorList>
            <person name="Khanal S."/>
            <person name="Antony Babu S."/>
            <person name="Zhou X.G."/>
        </authorList>
    </citation>
    <scope>NUCLEOTIDE SEQUENCE</scope>
    <source>
        <strain evidence="7">TX6</strain>
    </source>
</reference>
<organism evidence="7 8">
    <name type="scientific">Tilletia horrida</name>
    <dbReference type="NCBI Taxonomy" id="155126"/>
    <lineage>
        <taxon>Eukaryota</taxon>
        <taxon>Fungi</taxon>
        <taxon>Dikarya</taxon>
        <taxon>Basidiomycota</taxon>
        <taxon>Ustilaginomycotina</taxon>
        <taxon>Exobasidiomycetes</taxon>
        <taxon>Tilletiales</taxon>
        <taxon>Tilletiaceae</taxon>
        <taxon>Tilletia</taxon>
    </lineage>
</organism>
<dbReference type="PANTHER" id="PTHR47966:SF51">
    <property type="entry name" value="BETA-SITE APP-CLEAVING ENZYME, ISOFORM A-RELATED"/>
    <property type="match status" value="1"/>
</dbReference>
<feature type="active site" evidence="3">
    <location>
        <position position="204"/>
    </location>
</feature>
<dbReference type="Proteomes" id="UP001176517">
    <property type="component" value="Unassembled WGS sequence"/>
</dbReference>
<dbReference type="GO" id="GO:0006508">
    <property type="term" value="P:proteolysis"/>
    <property type="evidence" value="ECO:0007669"/>
    <property type="project" value="UniProtKB-KW"/>
</dbReference>
<dbReference type="PRINTS" id="PR00792">
    <property type="entry name" value="PEPSIN"/>
</dbReference>
<feature type="active site" evidence="3">
    <location>
        <position position="408"/>
    </location>
</feature>
<comment type="caution">
    <text evidence="7">The sequence shown here is derived from an EMBL/GenBank/DDBJ whole genome shotgun (WGS) entry which is preliminary data.</text>
</comment>
<feature type="domain" description="Peptidase A1" evidence="6">
    <location>
        <begin position="186"/>
        <end position="516"/>
    </location>
</feature>
<dbReference type="PROSITE" id="PS51767">
    <property type="entry name" value="PEPTIDASE_A1"/>
    <property type="match status" value="1"/>
</dbReference>
<evidence type="ECO:0000313" key="8">
    <source>
        <dbReference type="Proteomes" id="UP001176517"/>
    </source>
</evidence>
<dbReference type="PANTHER" id="PTHR47966">
    <property type="entry name" value="BETA-SITE APP-CLEAVING ENZYME, ISOFORM A-RELATED"/>
    <property type="match status" value="1"/>
</dbReference>
<sequence length="519" mass="55063">MILPSAQSAVSLALLLTASLTALPTTQANSHAHQLQILRSLEHRHRQLAPAPSSAISDNDPSTWPVADLAKIQRFRKKVSQRYSNSASVPAAKWSPPQAKAEGLDTTIADSDQKVQDNILQQIAKAIKSGIDLVADTIPTSATRPSTKMEKRLLPASGTAGAAPAQNVVVLPLKDVVGSESQDVEYLAQVQIGSPARTYSMQVDSGSSDAWIASVRCTTTPCLGVDGQRKRYNTSQSSTYAPTPSNKTFELYYSIGAVKGRMIRDTFSFSSSTGGNSLTVRKQTFGIANQLSSDFATDQTDGVLGLGFQALTAAGERTILQNLFAQNNASLASKIVSFYFGRSKSGTAAKSEMRIGATNPALYKGNIHYVPVTRRAYWQFAFSRFGLAGASAKNSVKGGAAGLKGIVDTGTSYIAMPWGNAADFWNAVPNSQAVEAYGYWVYPCSSTLNVNITLADGTVFPLNAADLNTGVAYSGSKNCIGAVFAADTDNSAIFGATFLKSVYTVLDWGQSRIGFAPIA</sequence>
<dbReference type="EMBL" id="JAPDMZ010000015">
    <property type="protein sequence ID" value="KAK0556465.1"/>
    <property type="molecule type" value="Genomic_DNA"/>
</dbReference>
<evidence type="ECO:0000256" key="3">
    <source>
        <dbReference type="PIRSR" id="PIRSR601461-1"/>
    </source>
</evidence>
<dbReference type="GO" id="GO:0004190">
    <property type="term" value="F:aspartic-type endopeptidase activity"/>
    <property type="evidence" value="ECO:0007669"/>
    <property type="project" value="UniProtKB-KW"/>
</dbReference>
<proteinExistence type="inferred from homology"/>
<gene>
    <name evidence="7" type="ORF">OC846_001162</name>
</gene>
<comment type="similarity">
    <text evidence="1 4">Belongs to the peptidase A1 family.</text>
</comment>
<accession>A0AAN6GVT5</accession>
<dbReference type="AlphaFoldDB" id="A0AAN6GVT5"/>
<dbReference type="Pfam" id="PF00026">
    <property type="entry name" value="Asp"/>
    <property type="match status" value="1"/>
</dbReference>
<evidence type="ECO:0000313" key="7">
    <source>
        <dbReference type="EMBL" id="KAK0556465.1"/>
    </source>
</evidence>
<evidence type="ECO:0000256" key="2">
    <source>
        <dbReference type="ARBA" id="ARBA00022750"/>
    </source>
</evidence>
<feature type="chain" id="PRO_5042969089" description="Peptidase A1 domain-containing protein" evidence="5">
    <location>
        <begin position="29"/>
        <end position="519"/>
    </location>
</feature>
<evidence type="ECO:0000256" key="4">
    <source>
        <dbReference type="RuleBase" id="RU000454"/>
    </source>
</evidence>
<keyword evidence="4" id="KW-0378">Hydrolase</keyword>
<keyword evidence="4" id="KW-0645">Protease</keyword>
<dbReference type="InterPro" id="IPR034164">
    <property type="entry name" value="Pepsin-like_dom"/>
</dbReference>
<keyword evidence="5" id="KW-0732">Signal</keyword>
<evidence type="ECO:0000256" key="5">
    <source>
        <dbReference type="SAM" id="SignalP"/>
    </source>
</evidence>